<protein>
    <submittedName>
        <fullName evidence="2">Uncharacterized protein</fullName>
    </submittedName>
</protein>
<proteinExistence type="predicted"/>
<evidence type="ECO:0000256" key="1">
    <source>
        <dbReference type="SAM" id="Phobius"/>
    </source>
</evidence>
<sequence length="175" mass="20024">MLKGIMPMQQDARIISRSAVFSRRIFPAVWLIFTSLMTLSFLYHAGGFTIAVFIPLGMIVFMAHSFKKAYAGVANCVYDNGDSLTFVYGKEREIVYLKDVMNVNYQSMVSPDKVTLTLRRSGAEKTSTREVAFLPTRTNWNTGDISFKTFRRENRLFEELVERVDTARRHDDKAG</sequence>
<keyword evidence="1" id="KW-0472">Membrane</keyword>
<gene>
    <name evidence="2" type="ORF">HALTITAN_1386</name>
</gene>
<dbReference type="AlphaFoldDB" id="L9UA67"/>
<comment type="caution">
    <text evidence="2">The sequence shown here is derived from an EMBL/GenBank/DDBJ whole genome shotgun (WGS) entry which is preliminary data.</text>
</comment>
<organism evidence="2 3">
    <name type="scientific">Vreelandella titanicae BH1</name>
    <dbReference type="NCBI Taxonomy" id="1204738"/>
    <lineage>
        <taxon>Bacteria</taxon>
        <taxon>Pseudomonadati</taxon>
        <taxon>Pseudomonadota</taxon>
        <taxon>Gammaproteobacteria</taxon>
        <taxon>Oceanospirillales</taxon>
        <taxon>Halomonadaceae</taxon>
        <taxon>Vreelandella</taxon>
    </lineage>
</organism>
<dbReference type="EMBL" id="AOPO01000004">
    <property type="protein sequence ID" value="ELY21820.1"/>
    <property type="molecule type" value="Genomic_DNA"/>
</dbReference>
<accession>L9UA67</accession>
<evidence type="ECO:0000313" key="3">
    <source>
        <dbReference type="Proteomes" id="UP000011651"/>
    </source>
</evidence>
<name>L9UA67_9GAMM</name>
<keyword evidence="1" id="KW-0812">Transmembrane</keyword>
<feature type="transmembrane region" description="Helical" evidence="1">
    <location>
        <begin position="45"/>
        <end position="63"/>
    </location>
</feature>
<dbReference type="Proteomes" id="UP000011651">
    <property type="component" value="Unassembled WGS sequence"/>
</dbReference>
<keyword evidence="1" id="KW-1133">Transmembrane helix</keyword>
<reference evidence="2 3" key="1">
    <citation type="journal article" date="2013" name="Genome Announc.">
        <title>Draft Genome of the Marine Gammaproteobacterium Halomonas titanicae.</title>
        <authorList>
            <person name="Sanchez-Porro C."/>
            <person name="de la Haba R.R."/>
            <person name="Cruz-Hernandez N."/>
            <person name="Gonzalez J.M."/>
            <person name="Reyes-Guirao C."/>
            <person name="Navarro-Sampedro L."/>
            <person name="Carballo M."/>
            <person name="Ventosa A."/>
        </authorList>
    </citation>
    <scope>NUCLEOTIDE SEQUENCE [LARGE SCALE GENOMIC DNA]</scope>
    <source>
        <strain evidence="2 3">BH1</strain>
    </source>
</reference>
<feature type="transmembrane region" description="Helical" evidence="1">
    <location>
        <begin position="21"/>
        <end position="39"/>
    </location>
</feature>
<evidence type="ECO:0000313" key="2">
    <source>
        <dbReference type="EMBL" id="ELY21820.1"/>
    </source>
</evidence>